<protein>
    <recommendedName>
        <fullName evidence="1">Polymerase nucleotidyl transferase domain-containing protein</fullName>
    </recommendedName>
</protein>
<dbReference type="HOGENOM" id="CLU_2604310_0_0_12"/>
<evidence type="ECO:0000313" key="3">
    <source>
        <dbReference type="Proteomes" id="UP000001296"/>
    </source>
</evidence>
<reference key="1">
    <citation type="submission" date="2009-08" db="EMBL/GenBank/DDBJ databases">
        <title>The genome sequence of Spirochaeta thermophila DSM6192.</title>
        <authorList>
            <person name="Angelov A."/>
            <person name="Mientus M."/>
            <person name="Wittenberg S."/>
            <person name="Lehmann R."/>
            <person name="Liesegang H."/>
            <person name="Daniel R."/>
            <person name="Liebl W."/>
        </authorList>
    </citation>
    <scope>NUCLEOTIDE SEQUENCE</scope>
    <source>
        <strain>DSM 6192</strain>
    </source>
</reference>
<dbReference type="InterPro" id="IPR002934">
    <property type="entry name" value="Polymerase_NTP_transf_dom"/>
</dbReference>
<gene>
    <name evidence="2" type="ordered locus">STHERM_c13660</name>
</gene>
<dbReference type="SUPFAM" id="SSF81301">
    <property type="entry name" value="Nucleotidyltransferase"/>
    <property type="match status" value="1"/>
</dbReference>
<dbReference type="Proteomes" id="UP000001296">
    <property type="component" value="Chromosome"/>
</dbReference>
<name>E0RU85_WINT6</name>
<sequence>MVEVRVFGSVARGEETGLSDVDLLVVIREGPDDPLERMRPYFLFFCERIPLSLDVLVVREDELHLFEGLYRESRTVTEL</sequence>
<feature type="domain" description="Polymerase nucleotidyl transferase" evidence="1">
    <location>
        <begin position="2"/>
        <end position="70"/>
    </location>
</feature>
<organism evidence="2 3">
    <name type="scientific">Winmispira thermophila (strain ATCC 49972 / DSM 6192 / RI 19.B1)</name>
    <name type="common">Spirochaeta thermophila</name>
    <dbReference type="NCBI Taxonomy" id="665571"/>
    <lineage>
        <taxon>Bacteria</taxon>
        <taxon>Pseudomonadati</taxon>
        <taxon>Spirochaetota</taxon>
        <taxon>Spirochaetia</taxon>
        <taxon>Winmispirales</taxon>
        <taxon>Winmispiraceae</taxon>
        <taxon>Winmispira</taxon>
    </lineage>
</organism>
<dbReference type="InterPro" id="IPR043519">
    <property type="entry name" value="NT_sf"/>
</dbReference>
<dbReference type="CDD" id="cd05403">
    <property type="entry name" value="NT_KNTase_like"/>
    <property type="match status" value="1"/>
</dbReference>
<dbReference type="AlphaFoldDB" id="E0RU85"/>
<dbReference type="KEGG" id="sta:STHERM_c13660"/>
<dbReference type="GO" id="GO:0016779">
    <property type="term" value="F:nucleotidyltransferase activity"/>
    <property type="evidence" value="ECO:0007669"/>
    <property type="project" value="InterPro"/>
</dbReference>
<evidence type="ECO:0000259" key="1">
    <source>
        <dbReference type="Pfam" id="PF01909"/>
    </source>
</evidence>
<dbReference type="PaxDb" id="665571-STHERM_c13660"/>
<evidence type="ECO:0000313" key="2">
    <source>
        <dbReference type="EMBL" id="ADN02306.1"/>
    </source>
</evidence>
<dbReference type="Pfam" id="PF01909">
    <property type="entry name" value="NTP_transf_2"/>
    <property type="match status" value="1"/>
</dbReference>
<dbReference type="EMBL" id="CP001698">
    <property type="protein sequence ID" value="ADN02306.1"/>
    <property type="molecule type" value="Genomic_DNA"/>
</dbReference>
<proteinExistence type="predicted"/>
<dbReference type="Gene3D" id="3.30.460.10">
    <property type="entry name" value="Beta Polymerase, domain 2"/>
    <property type="match status" value="1"/>
</dbReference>
<reference evidence="2 3" key="2">
    <citation type="journal article" date="2010" name="J. Bacteriol.">
        <title>Genome sequence of the polysaccharide-degrading, thermophilic anaerobe Spirochaeta thermophila DSM 6192.</title>
        <authorList>
            <person name="Angelov A."/>
            <person name="Liebl S."/>
            <person name="Ballschmiter M."/>
            <person name="Bomeke M."/>
            <person name="Lehmann R."/>
            <person name="Liesegang H."/>
            <person name="Daniel R."/>
            <person name="Liebl W."/>
        </authorList>
    </citation>
    <scope>NUCLEOTIDE SEQUENCE [LARGE SCALE GENOMIC DNA]</scope>
    <source>
        <strain evidence="3">ATCC 49972 / DSM 6192 / RI 19.B1</strain>
    </source>
</reference>
<accession>E0RU85</accession>